<sequence length="810" mass="87982">MDPAPSEFTPSRGTDAPSNSGGGDRDATEDALHHHTALLYGNQRQQFDAVVPIVRDGLERGERCLYICDDNDEEAVTAAMRAAGIDVEAAVEAGDLSVHSAEDPFLSDGEFEPADTVEFATDAIREATEVNGYDAVRIVGEMTWVLDGEHSLDHMVEYEHELNDVFGSRPVTGVCQYNVSRFDPELLNQIIRAHPTLVYDGTVGRDFYYVPENAVGGESGSASDDGPGGTLLERVSAFETLERRERALSALNDATEELMGRELGNLPERAADVVRQVLDVPFASVWRYDGATGDLELDATSADPELGTAGGDGRTVTPLAERYRDRAWNAFVTGETEVHADPSTASDRAAPNPRLRSGVIVPLGRHGVFCAETTRPDGVDDPLVDLANTVGTTLTAALDRADREETLAEQNEQLERLNRINRVIRGIGEALVDADTRAEIERLVCERLAASDPYEFVWIGDLNREDDAITPRATAGDRDGYLDDVGVTSGEGPTGRGPIRAAVEDRSVQVVQDVLIEPAFEPWRESTLEHDLRSCISVPLAYEESCYGSLTLYAASPNVFDDLERSVLGELGETIAHAIEAVETRRALLSDAVTELTIAVDGTDDVLADLARVIDAELAVDGFVGDPAEPARVFFTIPGVDPDGVLDRSESLPGLSDVRVEGETDAGHAFSATVSGPTLASRVVDNHAAIRSLGVTADGATAVVDLPVTSSVRSFLEALRASYPTVELVARRNRDRSMRTRRDVREAVADRLTDRQREVLETAYLSGFFESPRARTGRELSRTLDVSQSTFSHHLREAERKVFELVLDYC</sequence>
<gene>
    <name evidence="5" type="ORF">HUG12_18960</name>
</gene>
<protein>
    <submittedName>
        <fullName evidence="5">MEDS domain-containing protein</fullName>
    </submittedName>
</protein>
<feature type="compositionally biased region" description="Polar residues" evidence="3">
    <location>
        <begin position="8"/>
        <end position="19"/>
    </location>
</feature>
<evidence type="ECO:0000313" key="5">
    <source>
        <dbReference type="EMBL" id="QLG63695.1"/>
    </source>
</evidence>
<dbReference type="SUPFAM" id="SSF55781">
    <property type="entry name" value="GAF domain-like"/>
    <property type="match status" value="2"/>
</dbReference>
<proteinExistence type="predicted"/>
<dbReference type="Pfam" id="PF14417">
    <property type="entry name" value="MEDS"/>
    <property type="match status" value="1"/>
</dbReference>
<dbReference type="Pfam" id="PF04967">
    <property type="entry name" value="HTH_10"/>
    <property type="match status" value="1"/>
</dbReference>
<feature type="domain" description="GAF" evidence="4">
    <location>
        <begin position="436"/>
        <end position="589"/>
    </location>
</feature>
<name>A0A7D5LDW9_9EURY</name>
<evidence type="ECO:0000256" key="2">
    <source>
        <dbReference type="ARBA" id="ARBA00023163"/>
    </source>
</evidence>
<dbReference type="InterPro" id="IPR003018">
    <property type="entry name" value="GAF"/>
</dbReference>
<evidence type="ECO:0000313" key="6">
    <source>
        <dbReference type="Proteomes" id="UP000509626"/>
    </source>
</evidence>
<dbReference type="RefSeq" id="WP_179270279.1">
    <property type="nucleotide sequence ID" value="NZ_CP058579.1"/>
</dbReference>
<dbReference type="GeneID" id="56039585"/>
<evidence type="ECO:0000256" key="3">
    <source>
        <dbReference type="SAM" id="MobiDB-lite"/>
    </source>
</evidence>
<dbReference type="Pfam" id="PF15915">
    <property type="entry name" value="BAT"/>
    <property type="match status" value="1"/>
</dbReference>
<reference evidence="5 6" key="1">
    <citation type="submission" date="2020-06" db="EMBL/GenBank/DDBJ databases">
        <title>NJ-3-1, isolated from saline soil.</title>
        <authorList>
            <person name="Cui H.L."/>
            <person name="Shi X."/>
        </authorList>
    </citation>
    <scope>NUCLEOTIDE SEQUENCE [LARGE SCALE GENOMIC DNA]</scope>
    <source>
        <strain evidence="5 6">NJ-3-1</strain>
    </source>
</reference>
<dbReference type="InterPro" id="IPR025847">
    <property type="entry name" value="MEDS_domain"/>
</dbReference>
<dbReference type="InterPro" id="IPR029016">
    <property type="entry name" value="GAF-like_dom_sf"/>
</dbReference>
<dbReference type="Pfam" id="PF13185">
    <property type="entry name" value="GAF_2"/>
    <property type="match status" value="2"/>
</dbReference>
<dbReference type="AlphaFoldDB" id="A0A7D5LDW9"/>
<dbReference type="PANTHER" id="PTHR34236">
    <property type="entry name" value="DIMETHYL SULFOXIDE REDUCTASE TRANSCRIPTIONAL ACTIVATOR"/>
    <property type="match status" value="1"/>
</dbReference>
<feature type="domain" description="GAF" evidence="4">
    <location>
        <begin position="262"/>
        <end position="408"/>
    </location>
</feature>
<dbReference type="KEGG" id="halu:HUG12_18960"/>
<evidence type="ECO:0000259" key="4">
    <source>
        <dbReference type="SMART" id="SM00065"/>
    </source>
</evidence>
<dbReference type="InterPro" id="IPR031803">
    <property type="entry name" value="BAT_GAF/HTH-assoc"/>
</dbReference>
<organism evidence="5 6">
    <name type="scientific">Halorarum salinum</name>
    <dbReference type="NCBI Taxonomy" id="2743089"/>
    <lineage>
        <taxon>Archaea</taxon>
        <taxon>Methanobacteriati</taxon>
        <taxon>Methanobacteriota</taxon>
        <taxon>Stenosarchaea group</taxon>
        <taxon>Halobacteria</taxon>
        <taxon>Halobacteriales</taxon>
        <taxon>Haloferacaceae</taxon>
        <taxon>Halorarum</taxon>
    </lineage>
</organism>
<keyword evidence="2" id="KW-0804">Transcription</keyword>
<accession>A0A7D5LDW9</accession>
<dbReference type="Proteomes" id="UP000509626">
    <property type="component" value="Chromosome"/>
</dbReference>
<feature type="region of interest" description="Disordered" evidence="3">
    <location>
        <begin position="1"/>
        <end position="28"/>
    </location>
</feature>
<dbReference type="EMBL" id="CP058579">
    <property type="protein sequence ID" value="QLG63695.1"/>
    <property type="molecule type" value="Genomic_DNA"/>
</dbReference>
<dbReference type="PANTHER" id="PTHR34236:SF1">
    <property type="entry name" value="DIMETHYL SULFOXIDE REDUCTASE TRANSCRIPTIONAL ACTIVATOR"/>
    <property type="match status" value="1"/>
</dbReference>
<keyword evidence="1" id="KW-0805">Transcription regulation</keyword>
<evidence type="ECO:0000256" key="1">
    <source>
        <dbReference type="ARBA" id="ARBA00023015"/>
    </source>
</evidence>
<keyword evidence="6" id="KW-1185">Reference proteome</keyword>
<dbReference type="SMART" id="SM00065">
    <property type="entry name" value="GAF"/>
    <property type="match status" value="2"/>
</dbReference>
<dbReference type="InterPro" id="IPR007050">
    <property type="entry name" value="HTH_bacterioopsin"/>
</dbReference>
<dbReference type="OrthoDB" id="312057at2157"/>
<dbReference type="Gene3D" id="3.30.450.40">
    <property type="match status" value="2"/>
</dbReference>